<feature type="transmembrane region" description="Helical" evidence="8">
    <location>
        <begin position="23"/>
        <end position="41"/>
    </location>
</feature>
<feature type="domain" description="Glycosyltransferase RgtA/B/C/D-like" evidence="9">
    <location>
        <begin position="72"/>
        <end position="229"/>
    </location>
</feature>
<dbReference type="AlphaFoldDB" id="A0A382A0U4"/>
<evidence type="ECO:0000256" key="3">
    <source>
        <dbReference type="ARBA" id="ARBA00022676"/>
    </source>
</evidence>
<keyword evidence="6 8" id="KW-1133">Transmembrane helix</keyword>
<accession>A0A382A0U4</accession>
<dbReference type="GO" id="GO:0008610">
    <property type="term" value="P:lipid biosynthetic process"/>
    <property type="evidence" value="ECO:0007669"/>
    <property type="project" value="UniProtKB-ARBA"/>
</dbReference>
<dbReference type="PANTHER" id="PTHR33908:SF11">
    <property type="entry name" value="MEMBRANE PROTEIN"/>
    <property type="match status" value="1"/>
</dbReference>
<evidence type="ECO:0000256" key="1">
    <source>
        <dbReference type="ARBA" id="ARBA00004651"/>
    </source>
</evidence>
<protein>
    <recommendedName>
        <fullName evidence="9">Glycosyltransferase RgtA/B/C/D-like domain-containing protein</fullName>
    </recommendedName>
</protein>
<gene>
    <name evidence="10" type="ORF">METZ01_LOCUS147893</name>
</gene>
<feature type="transmembrane region" description="Helical" evidence="8">
    <location>
        <begin position="92"/>
        <end position="113"/>
    </location>
</feature>
<keyword evidence="2" id="KW-1003">Cell membrane</keyword>
<dbReference type="GO" id="GO:0016763">
    <property type="term" value="F:pentosyltransferase activity"/>
    <property type="evidence" value="ECO:0007669"/>
    <property type="project" value="TreeGrafter"/>
</dbReference>
<dbReference type="EMBL" id="UINC01023420">
    <property type="protein sequence ID" value="SVA95039.1"/>
    <property type="molecule type" value="Genomic_DNA"/>
</dbReference>
<feature type="transmembrane region" description="Helical" evidence="8">
    <location>
        <begin position="299"/>
        <end position="320"/>
    </location>
</feature>
<evidence type="ECO:0000256" key="7">
    <source>
        <dbReference type="ARBA" id="ARBA00023136"/>
    </source>
</evidence>
<sequence length="514" mass="53884">VTEPTSTSSTEAARLSGVLRSPVGAVTVVAVVVGVLLRFFADSPLWLDEAQSVALADQVPGGLVDALRHDGHPPLFYLLLSAWTAVAGDSAFAVRALSGLLGVLALVLVVLIVRRHSDARTSALVLGVLASSPFAIRYATEARMYALLVVLLMAGHLAMEAAWQRPDGQRLARVAAVVALLLYTHYWSLFLVAVLLGGLLVATVTHRVAAAPRLLVGVAVGAVAFIPWLPVFLYQLAHTGTPWAPGPRPTVVAALALEAYGGGRGSEALLVAVCLSLLVALGLGTRGHRSELGPADLPWLWVAVGVGVATMLLGAGVSLITQTAFQGRYGVFCFVPVVLAAGVGLSRLPRPAASLALVLLVGLSWISVARELSRDRTQVGVAAEVVDAQGSDGDLVVFCPDQLAPAGHFLLGDRFTTVAFPAMDDGRSVDWVDYGERNRSADLVAVADAIVARAGGSANVWMIWIDGYRNFERQCGRLHGELSARLGGSRHLVAANGDEYYNAANLNAFGVPPS</sequence>
<dbReference type="InterPro" id="IPR038731">
    <property type="entry name" value="RgtA/B/C-like"/>
</dbReference>
<evidence type="ECO:0000256" key="8">
    <source>
        <dbReference type="SAM" id="Phobius"/>
    </source>
</evidence>
<feature type="transmembrane region" description="Helical" evidence="8">
    <location>
        <begin position="175"/>
        <end position="202"/>
    </location>
</feature>
<keyword evidence="4" id="KW-0808">Transferase</keyword>
<evidence type="ECO:0000256" key="5">
    <source>
        <dbReference type="ARBA" id="ARBA00022692"/>
    </source>
</evidence>
<dbReference type="Pfam" id="PF13231">
    <property type="entry name" value="PMT_2"/>
    <property type="match status" value="1"/>
</dbReference>
<evidence type="ECO:0000256" key="6">
    <source>
        <dbReference type="ARBA" id="ARBA00022989"/>
    </source>
</evidence>
<reference evidence="10" key="1">
    <citation type="submission" date="2018-05" db="EMBL/GenBank/DDBJ databases">
        <authorList>
            <person name="Lanie J.A."/>
            <person name="Ng W.-L."/>
            <person name="Kazmierczak K.M."/>
            <person name="Andrzejewski T.M."/>
            <person name="Davidsen T.M."/>
            <person name="Wayne K.J."/>
            <person name="Tettelin H."/>
            <person name="Glass J.I."/>
            <person name="Rusch D."/>
            <person name="Podicherti R."/>
            <person name="Tsui H.-C.T."/>
            <person name="Winkler M.E."/>
        </authorList>
    </citation>
    <scope>NUCLEOTIDE SEQUENCE</scope>
</reference>
<comment type="subcellular location">
    <subcellularLocation>
        <location evidence="1">Cell membrane</location>
        <topology evidence="1">Multi-pass membrane protein</topology>
    </subcellularLocation>
</comment>
<evidence type="ECO:0000256" key="2">
    <source>
        <dbReference type="ARBA" id="ARBA00022475"/>
    </source>
</evidence>
<evidence type="ECO:0000259" key="9">
    <source>
        <dbReference type="Pfam" id="PF13231"/>
    </source>
</evidence>
<evidence type="ECO:0000313" key="10">
    <source>
        <dbReference type="EMBL" id="SVA95039.1"/>
    </source>
</evidence>
<keyword evidence="7 8" id="KW-0472">Membrane</keyword>
<proteinExistence type="predicted"/>
<dbReference type="PANTHER" id="PTHR33908">
    <property type="entry name" value="MANNOSYLTRANSFERASE YKCB-RELATED"/>
    <property type="match status" value="1"/>
</dbReference>
<organism evidence="10">
    <name type="scientific">marine metagenome</name>
    <dbReference type="NCBI Taxonomy" id="408172"/>
    <lineage>
        <taxon>unclassified sequences</taxon>
        <taxon>metagenomes</taxon>
        <taxon>ecological metagenomes</taxon>
    </lineage>
</organism>
<feature type="non-terminal residue" evidence="10">
    <location>
        <position position="1"/>
    </location>
</feature>
<dbReference type="GO" id="GO:0005886">
    <property type="term" value="C:plasma membrane"/>
    <property type="evidence" value="ECO:0007669"/>
    <property type="project" value="UniProtKB-SubCell"/>
</dbReference>
<feature type="transmembrane region" description="Helical" evidence="8">
    <location>
        <begin position="351"/>
        <end position="368"/>
    </location>
</feature>
<feature type="transmembrane region" description="Helical" evidence="8">
    <location>
        <begin position="327"/>
        <end position="345"/>
    </location>
</feature>
<feature type="transmembrane region" description="Helical" evidence="8">
    <location>
        <begin position="214"/>
        <end position="234"/>
    </location>
</feature>
<evidence type="ECO:0000256" key="4">
    <source>
        <dbReference type="ARBA" id="ARBA00022679"/>
    </source>
</evidence>
<keyword evidence="3" id="KW-0328">Glycosyltransferase</keyword>
<feature type="transmembrane region" description="Helical" evidence="8">
    <location>
        <begin position="145"/>
        <end position="163"/>
    </location>
</feature>
<dbReference type="InterPro" id="IPR050297">
    <property type="entry name" value="LipidA_mod_glycosyltrf_83"/>
</dbReference>
<keyword evidence="5 8" id="KW-0812">Transmembrane</keyword>
<name>A0A382A0U4_9ZZZZ</name>